<evidence type="ECO:0000256" key="8">
    <source>
        <dbReference type="ARBA" id="ARBA00023235"/>
    </source>
</evidence>
<evidence type="ECO:0000256" key="5">
    <source>
        <dbReference type="ARBA" id="ARBA00022490"/>
    </source>
</evidence>
<keyword evidence="8 9" id="KW-0413">Isomerase</keyword>
<dbReference type="InterPro" id="IPR013785">
    <property type="entry name" value="Aldolase_TIM"/>
</dbReference>
<evidence type="ECO:0000256" key="9">
    <source>
        <dbReference type="HAMAP-Rule" id="MF_01014"/>
    </source>
</evidence>
<evidence type="ECO:0000256" key="3">
    <source>
        <dbReference type="ARBA" id="ARBA00005133"/>
    </source>
</evidence>
<dbReference type="InterPro" id="IPR044524">
    <property type="entry name" value="Isoase_HisA-like"/>
</dbReference>
<dbReference type="EMBL" id="BNAL01000002">
    <property type="protein sequence ID" value="GHF94720.1"/>
    <property type="molecule type" value="Genomic_DNA"/>
</dbReference>
<dbReference type="PANTHER" id="PTHR43090">
    <property type="entry name" value="1-(5-PHOSPHORIBOSYL)-5-[(5-PHOSPHORIBOSYLAMINO)METHYLIDENEAMINO] IMIDAZOLE-4-CARBOXAMIDE ISOMERASE"/>
    <property type="match status" value="1"/>
</dbReference>
<dbReference type="RefSeq" id="WP_189641940.1">
    <property type="nucleotide sequence ID" value="NZ_BNAL01000002.1"/>
</dbReference>
<evidence type="ECO:0000256" key="6">
    <source>
        <dbReference type="ARBA" id="ARBA00022605"/>
    </source>
</evidence>
<reference evidence="12" key="1">
    <citation type="journal article" date="2019" name="Int. J. Syst. Evol. Microbiol.">
        <title>The Global Catalogue of Microorganisms (GCM) 10K type strain sequencing project: providing services to taxonomists for standard genome sequencing and annotation.</title>
        <authorList>
            <consortium name="The Broad Institute Genomics Platform"/>
            <consortium name="The Broad Institute Genome Sequencing Center for Infectious Disease"/>
            <person name="Wu L."/>
            <person name="Ma J."/>
        </authorList>
    </citation>
    <scope>NUCLEOTIDE SEQUENCE [LARGE SCALE GENOMIC DNA]</scope>
    <source>
        <strain evidence="12">CGMCC 1.18439</strain>
    </source>
</reference>
<dbReference type="GO" id="GO:0016853">
    <property type="term" value="F:isomerase activity"/>
    <property type="evidence" value="ECO:0007669"/>
    <property type="project" value="UniProtKB-KW"/>
</dbReference>
<dbReference type="HAMAP" id="MF_01014">
    <property type="entry name" value="HisA"/>
    <property type="match status" value="1"/>
</dbReference>
<keyword evidence="5 9" id="KW-0963">Cytoplasm</keyword>
<sequence>MLIPALDLLGGEVVRLYQGDFAQKTVFAPDPLPLALDHQAAGAELLHLVDLDGARNPAQRQLKLLARLSRELRLPLQVGGGIRTTDDIARLLDSGVARVVVGSAAIADPAQAAAWLREFGPERLTLALDLRLEADGRRTLLTHGWQAGSERSLDSFLDELAALGAQPRHILCTDISRDGTLSGPNTALYTALVREYSELRWQASGGVSSLDDIAALRRAGVAGVILGKALLTGRFTLPQAQAVWDAAPAPQEAQA</sequence>
<comment type="caution">
    <text evidence="11">The sequence shown here is derived from an EMBL/GenBank/DDBJ whole genome shotgun (WGS) entry which is preliminary data.</text>
</comment>
<comment type="subcellular location">
    <subcellularLocation>
        <location evidence="2 9">Cytoplasm</location>
    </subcellularLocation>
</comment>
<dbReference type="CDD" id="cd04732">
    <property type="entry name" value="HisA"/>
    <property type="match status" value="1"/>
</dbReference>
<keyword evidence="6 9" id="KW-0028">Amino-acid biosynthesis</keyword>
<organism evidence="11 12">
    <name type="scientific">Deinococcus piscis</name>
    <dbReference type="NCBI Taxonomy" id="394230"/>
    <lineage>
        <taxon>Bacteria</taxon>
        <taxon>Thermotogati</taxon>
        <taxon>Deinococcota</taxon>
        <taxon>Deinococci</taxon>
        <taxon>Deinococcales</taxon>
        <taxon>Deinococcaceae</taxon>
        <taxon>Deinococcus</taxon>
    </lineage>
</organism>
<evidence type="ECO:0000256" key="7">
    <source>
        <dbReference type="ARBA" id="ARBA00023102"/>
    </source>
</evidence>
<feature type="active site" description="Proton acceptor" evidence="9">
    <location>
        <position position="7"/>
    </location>
</feature>
<gene>
    <name evidence="9 11" type="primary">hisA</name>
    <name evidence="11" type="ORF">GCM10017783_03470</name>
</gene>
<keyword evidence="12" id="KW-1185">Reference proteome</keyword>
<comment type="similarity">
    <text evidence="4 9 10">Belongs to the HisA/HisF family.</text>
</comment>
<dbReference type="InterPro" id="IPR023016">
    <property type="entry name" value="HisA/PriA"/>
</dbReference>
<dbReference type="Proteomes" id="UP000632154">
    <property type="component" value="Unassembled WGS sequence"/>
</dbReference>
<evidence type="ECO:0000313" key="11">
    <source>
        <dbReference type="EMBL" id="GHF94720.1"/>
    </source>
</evidence>
<name>A0ABQ3JZ39_9DEIO</name>
<protein>
    <recommendedName>
        <fullName evidence="9">1-(5-phosphoribosyl)-5-[(5-phosphoribosylamino)methylideneamino] imidazole-4-carboxamide isomerase</fullName>
        <ecNumber evidence="9">5.3.1.16</ecNumber>
    </recommendedName>
    <alternativeName>
        <fullName evidence="9">Phosphoribosylformimino-5-aminoimidazole carboxamide ribotide isomerase</fullName>
    </alternativeName>
</protein>
<feature type="active site" description="Proton donor" evidence="9">
    <location>
        <position position="129"/>
    </location>
</feature>
<dbReference type="SUPFAM" id="SSF51366">
    <property type="entry name" value="Ribulose-phoshate binding barrel"/>
    <property type="match status" value="1"/>
</dbReference>
<evidence type="ECO:0000256" key="1">
    <source>
        <dbReference type="ARBA" id="ARBA00000901"/>
    </source>
</evidence>
<dbReference type="InterPro" id="IPR011060">
    <property type="entry name" value="RibuloseP-bd_barrel"/>
</dbReference>
<dbReference type="PANTHER" id="PTHR43090:SF2">
    <property type="entry name" value="1-(5-PHOSPHORIBOSYL)-5-[(5-PHOSPHORIBOSYLAMINO)METHYLIDENEAMINO] IMIDAZOLE-4-CARBOXAMIDE ISOMERASE"/>
    <property type="match status" value="1"/>
</dbReference>
<comment type="catalytic activity">
    <reaction evidence="1 9">
        <text>1-(5-phospho-beta-D-ribosyl)-5-[(5-phospho-beta-D-ribosylamino)methylideneamino]imidazole-4-carboxamide = 5-[(5-phospho-1-deoxy-D-ribulos-1-ylimino)methylamino]-1-(5-phospho-beta-D-ribosyl)imidazole-4-carboxamide</text>
        <dbReference type="Rhea" id="RHEA:15469"/>
        <dbReference type="ChEBI" id="CHEBI:58435"/>
        <dbReference type="ChEBI" id="CHEBI:58525"/>
        <dbReference type="EC" id="5.3.1.16"/>
    </reaction>
</comment>
<accession>A0ABQ3JZ39</accession>
<dbReference type="Pfam" id="PF00977">
    <property type="entry name" value="His_biosynth"/>
    <property type="match status" value="1"/>
</dbReference>
<evidence type="ECO:0000313" key="12">
    <source>
        <dbReference type="Proteomes" id="UP000632154"/>
    </source>
</evidence>
<evidence type="ECO:0000256" key="2">
    <source>
        <dbReference type="ARBA" id="ARBA00004496"/>
    </source>
</evidence>
<proteinExistence type="inferred from homology"/>
<evidence type="ECO:0000256" key="10">
    <source>
        <dbReference type="RuleBase" id="RU003657"/>
    </source>
</evidence>
<evidence type="ECO:0000256" key="4">
    <source>
        <dbReference type="ARBA" id="ARBA00009667"/>
    </source>
</evidence>
<keyword evidence="7 9" id="KW-0368">Histidine biosynthesis</keyword>
<dbReference type="Gene3D" id="3.20.20.70">
    <property type="entry name" value="Aldolase class I"/>
    <property type="match status" value="1"/>
</dbReference>
<dbReference type="EC" id="5.3.1.16" evidence="9"/>
<dbReference type="InterPro" id="IPR006062">
    <property type="entry name" value="His_biosynth"/>
</dbReference>
<comment type="pathway">
    <text evidence="3 9">Amino-acid biosynthesis; L-histidine biosynthesis; L-histidine from 5-phospho-alpha-D-ribose 1-diphosphate: step 4/9.</text>
</comment>